<reference evidence="2 3" key="1">
    <citation type="journal article" date="2023" name="Sci. Data">
        <title>Genome assembly of the Korean intertidal mud-creeper Batillaria attramentaria.</title>
        <authorList>
            <person name="Patra A.K."/>
            <person name="Ho P.T."/>
            <person name="Jun S."/>
            <person name="Lee S.J."/>
            <person name="Kim Y."/>
            <person name="Won Y.J."/>
        </authorList>
    </citation>
    <scope>NUCLEOTIDE SEQUENCE [LARGE SCALE GENOMIC DNA]</scope>
    <source>
        <strain evidence="2">Wonlab-2016</strain>
    </source>
</reference>
<keyword evidence="3" id="KW-1185">Reference proteome</keyword>
<evidence type="ECO:0000256" key="1">
    <source>
        <dbReference type="SAM" id="MobiDB-lite"/>
    </source>
</evidence>
<dbReference type="AlphaFoldDB" id="A0ABD0M3E2"/>
<sequence length="136" mass="14699">MPVAHGNGLVAGSSPRRTTETEVRSCLIGIPKKLAARLVVSLLFLTLRRPPPTRRKQFAHIKMRMCPCPLQSLCLPPPPPFPPIAPRTDLHITGAGFGQAAEGIIERNEPGPRPDRSALPSEAPQFQPDNAGRMTG</sequence>
<comment type="caution">
    <text evidence="2">The sequence shown here is derived from an EMBL/GenBank/DDBJ whole genome shotgun (WGS) entry which is preliminary data.</text>
</comment>
<dbReference type="EMBL" id="JACVVK020000009">
    <property type="protein sequence ID" value="KAK7505831.1"/>
    <property type="molecule type" value="Genomic_DNA"/>
</dbReference>
<dbReference type="Proteomes" id="UP001519460">
    <property type="component" value="Unassembled WGS sequence"/>
</dbReference>
<feature type="region of interest" description="Disordered" evidence="1">
    <location>
        <begin position="97"/>
        <end position="136"/>
    </location>
</feature>
<evidence type="ECO:0000313" key="3">
    <source>
        <dbReference type="Proteomes" id="UP001519460"/>
    </source>
</evidence>
<name>A0ABD0M3E2_9CAEN</name>
<feature type="compositionally biased region" description="Basic and acidic residues" evidence="1">
    <location>
        <begin position="104"/>
        <end position="116"/>
    </location>
</feature>
<gene>
    <name evidence="2" type="ORF">BaRGS_00003102</name>
</gene>
<proteinExistence type="predicted"/>
<accession>A0ABD0M3E2</accession>
<evidence type="ECO:0000313" key="2">
    <source>
        <dbReference type="EMBL" id="KAK7505831.1"/>
    </source>
</evidence>
<protein>
    <submittedName>
        <fullName evidence="2">Uncharacterized protein</fullName>
    </submittedName>
</protein>
<organism evidence="2 3">
    <name type="scientific">Batillaria attramentaria</name>
    <dbReference type="NCBI Taxonomy" id="370345"/>
    <lineage>
        <taxon>Eukaryota</taxon>
        <taxon>Metazoa</taxon>
        <taxon>Spiralia</taxon>
        <taxon>Lophotrochozoa</taxon>
        <taxon>Mollusca</taxon>
        <taxon>Gastropoda</taxon>
        <taxon>Caenogastropoda</taxon>
        <taxon>Sorbeoconcha</taxon>
        <taxon>Cerithioidea</taxon>
        <taxon>Batillariidae</taxon>
        <taxon>Batillaria</taxon>
    </lineage>
</organism>